<comment type="caution">
    <text evidence="1">The sequence shown here is derived from an EMBL/GenBank/DDBJ whole genome shotgun (WGS) entry which is preliminary data.</text>
</comment>
<sequence>MVGNLHLAKQIGTVVYESSPFACWWRILAQRLNLADMLFERLKKTAHNFLLWTEVFLWGGDAL</sequence>
<organism evidence="1 2">
    <name type="scientific">Vibrio splendidus</name>
    <dbReference type="NCBI Taxonomy" id="29497"/>
    <lineage>
        <taxon>Bacteria</taxon>
        <taxon>Pseudomonadati</taxon>
        <taxon>Pseudomonadota</taxon>
        <taxon>Gammaproteobacteria</taxon>
        <taxon>Vibrionales</taxon>
        <taxon>Vibrionaceae</taxon>
        <taxon>Vibrio</taxon>
    </lineage>
</organism>
<name>A0A7Y4D456_VIBSP</name>
<evidence type="ECO:0000313" key="1">
    <source>
        <dbReference type="EMBL" id="NOJ11758.1"/>
    </source>
</evidence>
<gene>
    <name evidence="1" type="ORF">F0234_03150</name>
</gene>
<accession>A0A7Y4D456</accession>
<evidence type="ECO:0000313" key="2">
    <source>
        <dbReference type="Proteomes" id="UP000519158"/>
    </source>
</evidence>
<dbReference type="EMBL" id="VTXL01000002">
    <property type="protein sequence ID" value="NOJ11758.1"/>
    <property type="molecule type" value="Genomic_DNA"/>
</dbReference>
<proteinExistence type="predicted"/>
<dbReference type="AlphaFoldDB" id="A0A7Y4D456"/>
<reference evidence="1 2" key="1">
    <citation type="submission" date="2019-09" db="EMBL/GenBank/DDBJ databases">
        <title>Draft genome sequencing and comparative genomics of hatchery-associated Vibrios.</title>
        <authorList>
            <person name="Kehlet-Delgado H."/>
            <person name="Mueller R.S."/>
        </authorList>
    </citation>
    <scope>NUCLEOTIDE SEQUENCE [LARGE SCALE GENOMIC DNA]</scope>
    <source>
        <strain evidence="1 2">99-70-13A3</strain>
    </source>
</reference>
<protein>
    <submittedName>
        <fullName evidence="1">Uncharacterized protein</fullName>
    </submittedName>
</protein>
<dbReference type="Proteomes" id="UP000519158">
    <property type="component" value="Unassembled WGS sequence"/>
</dbReference>